<comment type="caution">
    <text evidence="1">The sequence shown here is derived from an EMBL/GenBank/DDBJ whole genome shotgun (WGS) entry which is preliminary data.</text>
</comment>
<proteinExistence type="predicted"/>
<evidence type="ECO:0000313" key="2">
    <source>
        <dbReference type="Proteomes" id="UP000724584"/>
    </source>
</evidence>
<evidence type="ECO:0000313" key="1">
    <source>
        <dbReference type="EMBL" id="KAH6641935.1"/>
    </source>
</evidence>
<organism evidence="1 2">
    <name type="scientific">Chaetomium tenue</name>
    <dbReference type="NCBI Taxonomy" id="1854479"/>
    <lineage>
        <taxon>Eukaryota</taxon>
        <taxon>Fungi</taxon>
        <taxon>Dikarya</taxon>
        <taxon>Ascomycota</taxon>
        <taxon>Pezizomycotina</taxon>
        <taxon>Sordariomycetes</taxon>
        <taxon>Sordariomycetidae</taxon>
        <taxon>Sordariales</taxon>
        <taxon>Chaetomiaceae</taxon>
        <taxon>Chaetomium</taxon>
    </lineage>
</organism>
<dbReference type="EMBL" id="JAGIZQ010000002">
    <property type="protein sequence ID" value="KAH6641935.1"/>
    <property type="molecule type" value="Genomic_DNA"/>
</dbReference>
<accession>A0ACB7PK78</accession>
<sequence>MPSRLYIKILMEIIEHQFESVESLMELPDEYRISPRSTSPGGVSTMEMSGKSVLVLLRENMKTAQKLKFFARSITFLTFHHPRWSLAMF</sequence>
<reference evidence="1 2" key="1">
    <citation type="journal article" date="2021" name="Nat. Commun.">
        <title>Genetic determinants of endophytism in the Arabidopsis root mycobiome.</title>
        <authorList>
            <person name="Mesny F."/>
            <person name="Miyauchi S."/>
            <person name="Thiergart T."/>
            <person name="Pickel B."/>
            <person name="Atanasova L."/>
            <person name="Karlsson M."/>
            <person name="Huettel B."/>
            <person name="Barry K.W."/>
            <person name="Haridas S."/>
            <person name="Chen C."/>
            <person name="Bauer D."/>
            <person name="Andreopoulos W."/>
            <person name="Pangilinan J."/>
            <person name="LaButti K."/>
            <person name="Riley R."/>
            <person name="Lipzen A."/>
            <person name="Clum A."/>
            <person name="Drula E."/>
            <person name="Henrissat B."/>
            <person name="Kohler A."/>
            <person name="Grigoriev I.V."/>
            <person name="Martin F.M."/>
            <person name="Hacquard S."/>
        </authorList>
    </citation>
    <scope>NUCLEOTIDE SEQUENCE [LARGE SCALE GENOMIC DNA]</scope>
    <source>
        <strain evidence="1 2">MPI-SDFR-AT-0079</strain>
    </source>
</reference>
<keyword evidence="2" id="KW-1185">Reference proteome</keyword>
<protein>
    <submittedName>
        <fullName evidence="1">Uncharacterized protein</fullName>
    </submittedName>
</protein>
<dbReference type="Proteomes" id="UP000724584">
    <property type="component" value="Unassembled WGS sequence"/>
</dbReference>
<name>A0ACB7PK78_9PEZI</name>
<gene>
    <name evidence="1" type="ORF">F5144DRAFT_565301</name>
</gene>